<feature type="domain" description="DUF4440" evidence="1">
    <location>
        <begin position="8"/>
        <end position="113"/>
    </location>
</feature>
<dbReference type="Gene3D" id="3.10.450.50">
    <property type="match status" value="1"/>
</dbReference>
<dbReference type="Proteomes" id="UP001147700">
    <property type="component" value="Unassembled WGS sequence"/>
</dbReference>
<dbReference type="SUPFAM" id="SSF54427">
    <property type="entry name" value="NTF2-like"/>
    <property type="match status" value="1"/>
</dbReference>
<name>A0ABT4RFB4_9ACTN</name>
<protein>
    <submittedName>
        <fullName evidence="2">Nuclear transport factor 2 family protein</fullName>
    </submittedName>
</protein>
<sequence length="123" mass="13627">MSAAEEVLAAAARRSEALVARDPVVLRELHHPDLRWTTHRGDVRDRTAYIAGNTEGDLVWRAQHLLEVEVLVHGDTAVLVGVVHDEFERAGEPGTLDMPLTLTWVREEGTWRVLAAHAGPPRS</sequence>
<dbReference type="InterPro" id="IPR032710">
    <property type="entry name" value="NTF2-like_dom_sf"/>
</dbReference>
<dbReference type="EMBL" id="JAPCID010000007">
    <property type="protein sequence ID" value="MDA0137005.1"/>
    <property type="molecule type" value="Genomic_DNA"/>
</dbReference>
<evidence type="ECO:0000259" key="1">
    <source>
        <dbReference type="Pfam" id="PF14534"/>
    </source>
</evidence>
<comment type="caution">
    <text evidence="2">The sequence shown here is derived from an EMBL/GenBank/DDBJ whole genome shotgun (WGS) entry which is preliminary data.</text>
</comment>
<accession>A0ABT4RFB4</accession>
<reference evidence="2" key="1">
    <citation type="submission" date="2022-10" db="EMBL/GenBank/DDBJ databases">
        <title>The WGS of Solirubrobacter sp. CPCC 204708.</title>
        <authorList>
            <person name="Jiang Z."/>
        </authorList>
    </citation>
    <scope>NUCLEOTIDE SEQUENCE</scope>
    <source>
        <strain evidence="2">CPCC 204708</strain>
    </source>
</reference>
<evidence type="ECO:0000313" key="2">
    <source>
        <dbReference type="EMBL" id="MDA0137005.1"/>
    </source>
</evidence>
<gene>
    <name evidence="2" type="ORF">OJ962_05805</name>
</gene>
<dbReference type="Pfam" id="PF14534">
    <property type="entry name" value="DUF4440"/>
    <property type="match status" value="1"/>
</dbReference>
<keyword evidence="3" id="KW-1185">Reference proteome</keyword>
<proteinExistence type="predicted"/>
<dbReference type="RefSeq" id="WP_202956170.1">
    <property type="nucleotide sequence ID" value="NZ_JAPCID010000007.1"/>
</dbReference>
<organism evidence="2 3">
    <name type="scientific">Solirubrobacter deserti</name>
    <dbReference type="NCBI Taxonomy" id="2282478"/>
    <lineage>
        <taxon>Bacteria</taxon>
        <taxon>Bacillati</taxon>
        <taxon>Actinomycetota</taxon>
        <taxon>Thermoleophilia</taxon>
        <taxon>Solirubrobacterales</taxon>
        <taxon>Solirubrobacteraceae</taxon>
        <taxon>Solirubrobacter</taxon>
    </lineage>
</organism>
<evidence type="ECO:0000313" key="3">
    <source>
        <dbReference type="Proteomes" id="UP001147700"/>
    </source>
</evidence>
<dbReference type="InterPro" id="IPR027843">
    <property type="entry name" value="DUF4440"/>
</dbReference>